<feature type="compositionally biased region" description="Polar residues" evidence="1">
    <location>
        <begin position="941"/>
        <end position="953"/>
    </location>
</feature>
<protein>
    <submittedName>
        <fullName evidence="3">Uncharacterized protein</fullName>
    </submittedName>
</protein>
<name>A0AAN6GCW8_9BASI</name>
<feature type="region of interest" description="Disordered" evidence="1">
    <location>
        <begin position="922"/>
        <end position="964"/>
    </location>
</feature>
<evidence type="ECO:0000313" key="4">
    <source>
        <dbReference type="Proteomes" id="UP001176521"/>
    </source>
</evidence>
<feature type="transmembrane region" description="Helical" evidence="2">
    <location>
        <begin position="167"/>
        <end position="189"/>
    </location>
</feature>
<keyword evidence="4" id="KW-1185">Reference proteome</keyword>
<feature type="transmembrane region" description="Helical" evidence="2">
    <location>
        <begin position="201"/>
        <end position="222"/>
    </location>
</feature>
<feature type="region of interest" description="Disordered" evidence="1">
    <location>
        <begin position="1"/>
        <end position="97"/>
    </location>
</feature>
<keyword evidence="2" id="KW-0812">Transmembrane</keyword>
<feature type="compositionally biased region" description="Basic residues" evidence="1">
    <location>
        <begin position="925"/>
        <end position="936"/>
    </location>
</feature>
<comment type="caution">
    <text evidence="3">The sequence shown here is derived from an EMBL/GenBank/DDBJ whole genome shotgun (WGS) entry which is preliminary data.</text>
</comment>
<accession>A0AAN6GCW8</accession>
<keyword evidence="2" id="KW-0472">Membrane</keyword>
<organism evidence="3 4">
    <name type="scientific">Tilletia horrida</name>
    <dbReference type="NCBI Taxonomy" id="155126"/>
    <lineage>
        <taxon>Eukaryota</taxon>
        <taxon>Fungi</taxon>
        <taxon>Dikarya</taxon>
        <taxon>Basidiomycota</taxon>
        <taxon>Ustilaginomycotina</taxon>
        <taxon>Exobasidiomycetes</taxon>
        <taxon>Tilletiales</taxon>
        <taxon>Tilletiaceae</taxon>
        <taxon>Tilletia</taxon>
    </lineage>
</organism>
<evidence type="ECO:0000256" key="2">
    <source>
        <dbReference type="SAM" id="Phobius"/>
    </source>
</evidence>
<feature type="compositionally biased region" description="Basic residues" evidence="1">
    <location>
        <begin position="51"/>
        <end position="62"/>
    </location>
</feature>
<proteinExistence type="predicted"/>
<feature type="compositionally biased region" description="Polar residues" evidence="1">
    <location>
        <begin position="68"/>
        <end position="81"/>
    </location>
</feature>
<keyword evidence="2" id="KW-1133">Transmembrane helix</keyword>
<evidence type="ECO:0000313" key="3">
    <source>
        <dbReference type="EMBL" id="KAK0532115.1"/>
    </source>
</evidence>
<reference evidence="3" key="1">
    <citation type="journal article" date="2023" name="PhytoFront">
        <title>Draft Genome Resources of Seven Strains of Tilletia horrida, Causal Agent of Kernel Smut of Rice.</title>
        <authorList>
            <person name="Khanal S."/>
            <person name="Antony Babu S."/>
            <person name="Zhou X.G."/>
        </authorList>
    </citation>
    <scope>NUCLEOTIDE SEQUENCE</scope>
    <source>
        <strain evidence="3">TX3</strain>
    </source>
</reference>
<sequence>MYSSPHYVSVPTAHEEDIAVAPQRQRPRGPRASSGYESAGPQSQYPPPQHQHQHQHNPHHAPRRSDHSQLSAAHPSPQQEHTPGHAPGGRPTSSFSAFDPLGYRGPSAYDHLPLSKHSSHASSGYFPSPHHRDLKLAPSLPYQHAPPPRSRGPWILRPWYSVFEAPSLLNTALLLFAGAFAYALVWIVPMELTKRFDMSLYWARAIVTAAINIAALIISFPLSEIAHTMLYSAIWTAVILEDDLTLQDLDLVADRIGVISGLRLLWIKLRAGVKRMLGINRRALESDKASLRGARARIRGALWGIEVPASLGILFLIAVFSFAVDRTIKINIELKQRQVYDAISVAGDLSDTDIFRAKTVLTFFDDYVRTWTLQSTAALKLPSTVKLALPDDSAHYAYFTEVESDYFSPTFEGYGSFSNETHTDSQDLGWSNVVSSQADASGLTFSDADGTSTTQLRYVEWPRWGIQARCQRLDNLGQYLVPDIAQNTDAEASKRLTALFLTHDVLSSALGQLNVALPSNLRGPANLNLSLGDLSTVLPGGLNAADIGMAPVFFPNGVAQSYFSSPIRAEDEIYPSDDVPDENKGQAGSAGRGWVSLEVVLVRLKPDLAGPAAQFGLVANVTDNLGNFGNVGFDAAICVERFDPYVVQVYQGRSIQSTKILRQAADFSFQNDKRGSSRLLSGTTSHLNSTTKYAAYAAAHGNARNALLKDNGRDASWVPNPTLTSMSSGGEGGPAGYGTLDPERLADMLASADTRLLLPYLVGNGKVEARSYEILPIARVTCVISWLNIVMATIMGCALAGILFVPRLPGGLPRRTTSPISWLAAFSGLRIGDTPANAVFATSGSNSAHASRFSLAGGPHPHGSPDPDSDEQRLLHRSLTPTSMSGGSVAPLHGGPLVTLEEIEKRLGKKTIAYALPDDFDAGRSRTRQHHHHSHSYSHSQGAGSRPPSNVISPYQGFVMDNKY</sequence>
<dbReference type="Proteomes" id="UP001176521">
    <property type="component" value="Unassembled WGS sequence"/>
</dbReference>
<feature type="transmembrane region" description="Helical" evidence="2">
    <location>
        <begin position="783"/>
        <end position="805"/>
    </location>
</feature>
<dbReference type="EMBL" id="JAPDMQ010000168">
    <property type="protein sequence ID" value="KAK0532115.1"/>
    <property type="molecule type" value="Genomic_DNA"/>
</dbReference>
<feature type="transmembrane region" description="Helical" evidence="2">
    <location>
        <begin position="301"/>
        <end position="324"/>
    </location>
</feature>
<evidence type="ECO:0000256" key="1">
    <source>
        <dbReference type="SAM" id="MobiDB-lite"/>
    </source>
</evidence>
<dbReference type="AlphaFoldDB" id="A0AAN6GCW8"/>
<feature type="region of interest" description="Disordered" evidence="1">
    <location>
        <begin position="851"/>
        <end position="872"/>
    </location>
</feature>
<gene>
    <name evidence="3" type="ORF">OC842_003409</name>
</gene>